<feature type="transmembrane region" description="Helical" evidence="1">
    <location>
        <begin position="391"/>
        <end position="409"/>
    </location>
</feature>
<keyword evidence="3" id="KW-1185">Reference proteome</keyword>
<feature type="transmembrane region" description="Helical" evidence="1">
    <location>
        <begin position="131"/>
        <end position="148"/>
    </location>
</feature>
<gene>
    <name evidence="2" type="ORF">FJN17_01070</name>
</gene>
<evidence type="ECO:0000313" key="2">
    <source>
        <dbReference type="EMBL" id="QDF36262.1"/>
    </source>
</evidence>
<evidence type="ECO:0000313" key="3">
    <source>
        <dbReference type="Proteomes" id="UP000319298"/>
    </source>
</evidence>
<dbReference type="RefSeq" id="WP_140477511.1">
    <property type="nucleotide sequence ID" value="NZ_CP041090.2"/>
</dbReference>
<name>A0ABX5VZ57_9BRAD</name>
<feature type="transmembrane region" description="Helical" evidence="1">
    <location>
        <begin position="203"/>
        <end position="218"/>
    </location>
</feature>
<feature type="transmembrane region" description="Helical" evidence="1">
    <location>
        <begin position="248"/>
        <end position="265"/>
    </location>
</feature>
<feature type="transmembrane region" description="Helical" evidence="1">
    <location>
        <begin position="43"/>
        <end position="62"/>
    </location>
</feature>
<proteinExistence type="predicted"/>
<reference evidence="2 3" key="2">
    <citation type="journal article" date="2020" name="Int. J. Syst. Evol. Microbiol.">
        <title>Description and complete genome sequences of Bradyrhizobium symbiodeficiens sp. nov., a non-symbiotic bacterium associated with legumes native to Canada.</title>
        <authorList>
            <person name="Bromfield E.S.P."/>
            <person name="Cloutier S."/>
            <person name="Nguyen H.D.T."/>
        </authorList>
    </citation>
    <scope>NUCLEOTIDE SEQUENCE [LARGE SCALE GENOMIC DNA]</scope>
    <source>
        <strain evidence="2 3">65S1MB</strain>
    </source>
</reference>
<keyword evidence="1" id="KW-0812">Transmembrane</keyword>
<keyword evidence="1" id="KW-0472">Membrane</keyword>
<feature type="transmembrane region" description="Helical" evidence="1">
    <location>
        <begin position="74"/>
        <end position="92"/>
    </location>
</feature>
<feature type="transmembrane region" description="Helical" evidence="1">
    <location>
        <begin position="225"/>
        <end position="242"/>
    </location>
</feature>
<accession>A0ABX5VZ57</accession>
<feature type="transmembrane region" description="Helical" evidence="1">
    <location>
        <begin position="99"/>
        <end position="119"/>
    </location>
</feature>
<keyword evidence="1" id="KW-1133">Transmembrane helix</keyword>
<evidence type="ECO:0008006" key="4">
    <source>
        <dbReference type="Google" id="ProtNLM"/>
    </source>
</evidence>
<evidence type="ECO:0000256" key="1">
    <source>
        <dbReference type="SAM" id="Phobius"/>
    </source>
</evidence>
<feature type="transmembrane region" description="Helical" evidence="1">
    <location>
        <begin position="359"/>
        <end position="379"/>
    </location>
</feature>
<feature type="transmembrane region" description="Helical" evidence="1">
    <location>
        <begin position="155"/>
        <end position="174"/>
    </location>
</feature>
<feature type="transmembrane region" description="Helical" evidence="1">
    <location>
        <begin position="277"/>
        <end position="299"/>
    </location>
</feature>
<sequence length="449" mass="49300">MSKFAARQRGVVVDGIFPFRESSPFRSPPTAAEVHATPAALRMLLGICLIFSFPAFTIQLALNMATGQWVGSPILQAMTLFTELLVFCAILGSQRTRSLVFQCWPILALIMFAFASAIWSQNRAATIQTANTYMTTALLGLVIVGLLPGFQSIKFVVRIMAVGCLLSILWVVLFPETAIHQLSDPYQTVHAGLWRGVFSHKQGLGYFSGLTIGLLLFYRTSIFPAPVWAFFLICSIVCLIGSGSATGMVAAVIAPAFLFMAYFIARLPLPFRQPMIVKFAIGVAIIGLAFRLGILNYVIVQILGKSTDLTGRADFWPIILQNFYASGHSFLGGGFGAKIAADMSEWSVDNGYVDKFLEFGYLITPVIFGIFVLILWKGIRLVVANPGGQTSANIFPFAVWCVTLILNITESNFMTKCLSTVLTSVAVGLIVQQAQLSWRRQRVQFRRVD</sequence>
<reference evidence="3" key="1">
    <citation type="submission" date="2019-06" db="EMBL/GenBank/DDBJ databases">
        <title>Whole-Genome Sequence of Bradyrhizobium sp. 3 Strain 65S1MB.</title>
        <authorList>
            <person name="Bromfield E.S.P."/>
            <person name="Cloutier S."/>
            <person name="Nguyen H.D.T."/>
        </authorList>
    </citation>
    <scope>NUCLEOTIDE SEQUENCE [LARGE SCALE GENOMIC DNA]</scope>
    <source>
        <strain evidence="3">65S1MB</strain>
    </source>
</reference>
<organism evidence="2 3">
    <name type="scientific">Bradyrhizobium symbiodeficiens</name>
    <dbReference type="NCBI Taxonomy" id="1404367"/>
    <lineage>
        <taxon>Bacteria</taxon>
        <taxon>Pseudomonadati</taxon>
        <taxon>Pseudomonadota</taxon>
        <taxon>Alphaproteobacteria</taxon>
        <taxon>Hyphomicrobiales</taxon>
        <taxon>Nitrobacteraceae</taxon>
        <taxon>Bradyrhizobium</taxon>
    </lineage>
</organism>
<dbReference type="EMBL" id="CP041090">
    <property type="protein sequence ID" value="QDF36262.1"/>
    <property type="molecule type" value="Genomic_DNA"/>
</dbReference>
<protein>
    <recommendedName>
        <fullName evidence="4">O-antigen ligase family protein</fullName>
    </recommendedName>
</protein>
<dbReference type="Proteomes" id="UP000319298">
    <property type="component" value="Chromosome"/>
</dbReference>